<comment type="function">
    <text evidence="4">Converts 2-succinyl-6-hydroxy-2,4-cyclohexadiene-1-carboxylate (SHCHC) to 2-succinylbenzoate (OSB).</text>
</comment>
<dbReference type="PROSITE" id="PS00909">
    <property type="entry name" value="MR_MLE_2"/>
    <property type="match status" value="1"/>
</dbReference>
<evidence type="ECO:0000256" key="4">
    <source>
        <dbReference type="HAMAP-Rule" id="MF_00470"/>
    </source>
</evidence>
<comment type="cofactor">
    <cofactor evidence="4">
        <name>a divalent metal cation</name>
        <dbReference type="ChEBI" id="CHEBI:60240"/>
    </cofactor>
</comment>
<dbReference type="InterPro" id="IPR018110">
    <property type="entry name" value="Mandel_Rmase/mucon_lact_enz_CS"/>
</dbReference>
<dbReference type="SFLD" id="SFLDS00001">
    <property type="entry name" value="Enolase"/>
    <property type="match status" value="1"/>
</dbReference>
<comment type="pathway">
    <text evidence="4">Quinol/quinone metabolism; menaquinone biosynthesis.</text>
</comment>
<proteinExistence type="inferred from homology"/>
<dbReference type="GO" id="GO:0009234">
    <property type="term" value="P:menaquinone biosynthetic process"/>
    <property type="evidence" value="ECO:0007669"/>
    <property type="project" value="UniProtKB-UniRule"/>
</dbReference>
<feature type="binding site" evidence="4">
    <location>
        <position position="173"/>
    </location>
    <ligand>
        <name>Mg(2+)</name>
        <dbReference type="ChEBI" id="CHEBI:18420"/>
    </ligand>
</feature>
<dbReference type="AlphaFoldDB" id="A0AB39BM73"/>
<dbReference type="GO" id="GO:0000287">
    <property type="term" value="F:magnesium ion binding"/>
    <property type="evidence" value="ECO:0007669"/>
    <property type="project" value="UniProtKB-UniRule"/>
</dbReference>
<dbReference type="SMART" id="SM00922">
    <property type="entry name" value="MR_MLE"/>
    <property type="match status" value="1"/>
</dbReference>
<dbReference type="GO" id="GO:0009063">
    <property type="term" value="P:amino acid catabolic process"/>
    <property type="evidence" value="ECO:0007669"/>
    <property type="project" value="InterPro"/>
</dbReference>
<keyword evidence="3 4" id="KW-0456">Lyase</keyword>
<dbReference type="EC" id="4.2.1.113" evidence="4"/>
<name>A0AB39BM73_9MICO</name>
<dbReference type="SFLD" id="SFLDG00180">
    <property type="entry name" value="muconate_cycloisomerase"/>
    <property type="match status" value="1"/>
</dbReference>
<dbReference type="EMBL" id="CP162511">
    <property type="protein sequence ID" value="XDI07454.1"/>
    <property type="molecule type" value="Genomic_DNA"/>
</dbReference>
<sequence>MTPPALAELLERMHVVALPLHTRFRGQTVREIALFEGPEGWTEFSPFPEYGDEESVAWLRAAVEFGWTSTTTTATTAAARPQRTEIPVNATVPAVEAADVARVLSHYDGCRTAKVKVAERGQTLDDDLARVRRVREVMGAEGRLRLDANGGWNVDEAEHAVHRLAEFDLEYLEQPCASVDELAQLRERIAYLDIPVAADESVRKASDPLAVARAGAADLLVVKAQPLGGISAALAIVAEAGLPAVVSSALESSVGIAMGAHLAAALPTLDHDCGLATVELFTADVAAPGQSLVPRAGCIPVTRPDVDPDALARLTATPARREWWAERITRIHPLL</sequence>
<protein>
    <recommendedName>
        <fullName evidence="4">o-succinylbenzoate synthase</fullName>
        <shortName evidence="4">OSB synthase</shortName>
        <shortName evidence="4">OSBS</shortName>
        <ecNumber evidence="4">4.2.1.113</ecNumber>
    </recommendedName>
    <alternativeName>
        <fullName evidence="4">4-(2'-carboxyphenyl)-4-oxybutyric acid synthase</fullName>
    </alternativeName>
    <alternativeName>
        <fullName evidence="4">o-succinylbenzoic acid synthase</fullName>
    </alternativeName>
</protein>
<feature type="binding site" evidence="4">
    <location>
        <position position="199"/>
    </location>
    <ligand>
        <name>Mg(2+)</name>
        <dbReference type="ChEBI" id="CHEBI:18420"/>
    </ligand>
</feature>
<dbReference type="HAMAP" id="MF_00470">
    <property type="entry name" value="MenC_1"/>
    <property type="match status" value="1"/>
</dbReference>
<dbReference type="InterPro" id="IPR010196">
    <property type="entry name" value="OSB_synthase_MenC1"/>
</dbReference>
<dbReference type="InterPro" id="IPR029065">
    <property type="entry name" value="Enolase_C-like"/>
</dbReference>
<keyword evidence="4" id="KW-0474">Menaquinone biosynthesis</keyword>
<accession>A0AB39BM73</accession>
<reference evidence="6" key="1">
    <citation type="submission" date="2024-05" db="EMBL/GenBank/DDBJ databases">
        <title>Herbiconiux sp. A18JL235.</title>
        <authorList>
            <person name="Zhang G."/>
        </authorList>
    </citation>
    <scope>NUCLEOTIDE SEQUENCE</scope>
    <source>
        <strain evidence="6">A18JL235</strain>
    </source>
</reference>
<dbReference type="SUPFAM" id="SSF51604">
    <property type="entry name" value="Enolase C-terminal domain-like"/>
    <property type="match status" value="1"/>
</dbReference>
<dbReference type="Gene3D" id="3.20.20.120">
    <property type="entry name" value="Enolase-like C-terminal domain"/>
    <property type="match status" value="1"/>
</dbReference>
<dbReference type="PANTHER" id="PTHR48073:SF2">
    <property type="entry name" value="O-SUCCINYLBENZOATE SYNTHASE"/>
    <property type="match status" value="1"/>
</dbReference>
<dbReference type="InterPro" id="IPR013342">
    <property type="entry name" value="Mandelate_racemase_C"/>
</dbReference>
<dbReference type="Pfam" id="PF18374">
    <property type="entry name" value="Enolase_like_N"/>
    <property type="match status" value="1"/>
</dbReference>
<organism evidence="6">
    <name type="scientific">Herbiconiux sp. A18JL235</name>
    <dbReference type="NCBI Taxonomy" id="3152363"/>
    <lineage>
        <taxon>Bacteria</taxon>
        <taxon>Bacillati</taxon>
        <taxon>Actinomycetota</taxon>
        <taxon>Actinomycetes</taxon>
        <taxon>Micrococcales</taxon>
        <taxon>Microbacteriaceae</taxon>
        <taxon>Herbiconiux</taxon>
    </lineage>
</organism>
<evidence type="ECO:0000256" key="1">
    <source>
        <dbReference type="ARBA" id="ARBA00022723"/>
    </source>
</evidence>
<dbReference type="PANTHER" id="PTHR48073">
    <property type="entry name" value="O-SUCCINYLBENZOATE SYNTHASE-RELATED"/>
    <property type="match status" value="1"/>
</dbReference>
<keyword evidence="2 4" id="KW-0460">Magnesium</keyword>
<feature type="binding site" evidence="4">
    <location>
        <position position="147"/>
    </location>
    <ligand>
        <name>Mg(2+)</name>
        <dbReference type="ChEBI" id="CHEBI:18420"/>
    </ligand>
</feature>
<evidence type="ECO:0000259" key="5">
    <source>
        <dbReference type="SMART" id="SM00922"/>
    </source>
</evidence>
<evidence type="ECO:0000313" key="6">
    <source>
        <dbReference type="EMBL" id="XDI07454.1"/>
    </source>
</evidence>
<dbReference type="CDD" id="cd03320">
    <property type="entry name" value="OSBS"/>
    <property type="match status" value="1"/>
</dbReference>
<evidence type="ECO:0000256" key="2">
    <source>
        <dbReference type="ARBA" id="ARBA00022842"/>
    </source>
</evidence>
<comment type="catalytic activity">
    <reaction evidence="4">
        <text>(1R,6R)-6-hydroxy-2-succinyl-cyclohexa-2,4-diene-1-carboxylate = 2-succinylbenzoate + H2O</text>
        <dbReference type="Rhea" id="RHEA:10196"/>
        <dbReference type="ChEBI" id="CHEBI:15377"/>
        <dbReference type="ChEBI" id="CHEBI:18325"/>
        <dbReference type="ChEBI" id="CHEBI:58689"/>
        <dbReference type="EC" id="4.2.1.113"/>
    </reaction>
</comment>
<dbReference type="NCBIfam" id="NF002782">
    <property type="entry name" value="PRK02901.1"/>
    <property type="match status" value="1"/>
</dbReference>
<dbReference type="GO" id="GO:0043748">
    <property type="term" value="F:O-succinylbenzoate synthase activity"/>
    <property type="evidence" value="ECO:0007669"/>
    <property type="project" value="UniProtKB-EC"/>
</dbReference>
<feature type="active site" description="Proton acceptor" evidence="4">
    <location>
        <position position="223"/>
    </location>
</feature>
<dbReference type="Pfam" id="PF13378">
    <property type="entry name" value="MR_MLE_C"/>
    <property type="match status" value="1"/>
</dbReference>
<dbReference type="InterPro" id="IPR036849">
    <property type="entry name" value="Enolase-like_C_sf"/>
</dbReference>
<feature type="active site" description="Proton donor" evidence="4">
    <location>
        <position position="116"/>
    </location>
</feature>
<comment type="pathway">
    <text evidence="4">Quinol/quinone metabolism; 1,4-dihydroxy-2-naphthoate biosynthesis; 1,4-dihydroxy-2-naphthoate from chorismate: step 4/7.</text>
</comment>
<keyword evidence="1 4" id="KW-0479">Metal-binding</keyword>
<gene>
    <name evidence="4" type="primary">menC</name>
    <name evidence="6" type="ORF">ABFY20_17530</name>
</gene>
<feature type="domain" description="Mandelate racemase/muconate lactonizing enzyme C-terminal" evidence="5">
    <location>
        <begin position="97"/>
        <end position="192"/>
    </location>
</feature>
<evidence type="ECO:0000256" key="3">
    <source>
        <dbReference type="ARBA" id="ARBA00023239"/>
    </source>
</evidence>
<dbReference type="SFLD" id="SFLDF00009">
    <property type="entry name" value="o-succinylbenzoate_synthase"/>
    <property type="match status" value="1"/>
</dbReference>
<dbReference type="RefSeq" id="WP_368499820.1">
    <property type="nucleotide sequence ID" value="NZ_CP162511.1"/>
</dbReference>
<comment type="similarity">
    <text evidence="4">Belongs to the mandelate racemase/muconate lactonizing enzyme family. MenC type 1 subfamily.</text>
</comment>